<name>A0AA48GM10_9BACT</name>
<evidence type="ECO:0000313" key="10">
    <source>
        <dbReference type="Proteomes" id="UP001238179"/>
    </source>
</evidence>
<dbReference type="AlphaFoldDB" id="A0AA48GM10"/>
<protein>
    <recommendedName>
        <fullName evidence="11">Biopolymer transporter ExbD</fullName>
    </recommendedName>
</protein>
<evidence type="ECO:0000256" key="5">
    <source>
        <dbReference type="ARBA" id="ARBA00022989"/>
    </source>
</evidence>
<evidence type="ECO:0008006" key="11">
    <source>
        <dbReference type="Google" id="ProtNLM"/>
    </source>
</evidence>
<evidence type="ECO:0000256" key="4">
    <source>
        <dbReference type="ARBA" id="ARBA00022692"/>
    </source>
</evidence>
<evidence type="ECO:0000256" key="6">
    <source>
        <dbReference type="ARBA" id="ARBA00023136"/>
    </source>
</evidence>
<feature type="transmembrane region" description="Helical" evidence="8">
    <location>
        <begin position="20"/>
        <end position="42"/>
    </location>
</feature>
<keyword evidence="6 8" id="KW-0472">Membrane</keyword>
<dbReference type="PANTHER" id="PTHR30558">
    <property type="entry name" value="EXBD MEMBRANE COMPONENT OF PMF-DRIVEN MACROMOLECULE IMPORT SYSTEM"/>
    <property type="match status" value="1"/>
</dbReference>
<dbReference type="GO" id="GO:0022857">
    <property type="term" value="F:transmembrane transporter activity"/>
    <property type="evidence" value="ECO:0007669"/>
    <property type="project" value="InterPro"/>
</dbReference>
<keyword evidence="5 8" id="KW-1133">Transmembrane helix</keyword>
<evidence type="ECO:0000256" key="7">
    <source>
        <dbReference type="RuleBase" id="RU003879"/>
    </source>
</evidence>
<keyword evidence="10" id="KW-1185">Reference proteome</keyword>
<comment type="subcellular location">
    <subcellularLocation>
        <location evidence="1">Cell membrane</location>
        <topology evidence="1">Single-pass membrane protein</topology>
    </subcellularLocation>
    <subcellularLocation>
        <location evidence="7">Cell membrane</location>
        <topology evidence="7">Single-pass type II membrane protein</topology>
    </subcellularLocation>
</comment>
<keyword evidence="7" id="KW-0653">Protein transport</keyword>
<accession>A0AA48GM10</accession>
<dbReference type="EMBL" id="AP027080">
    <property type="protein sequence ID" value="BDU73764.1"/>
    <property type="molecule type" value="Genomic_DNA"/>
</dbReference>
<keyword evidence="4 7" id="KW-0812">Transmembrane</keyword>
<dbReference type="GO" id="GO:0005886">
    <property type="term" value="C:plasma membrane"/>
    <property type="evidence" value="ECO:0007669"/>
    <property type="project" value="UniProtKB-SubCell"/>
</dbReference>
<sequence length="168" mass="18027">MDAGGGGKSGVKADINVTPLVDIVLVLLIIFIVITPAVNNAVRLPLSKHSLKPETQAGAKYLTLILPAHRDAKGVIDGPAPIMVDDKDAKDAKGNALTFTYKDDAKKQQLIAYIKQSMMYLSDRRVFIKADADIPFKNVDELFQICREGGADEASIVTSEDKSTGGAK</sequence>
<evidence type="ECO:0000256" key="8">
    <source>
        <dbReference type="SAM" id="Phobius"/>
    </source>
</evidence>
<comment type="similarity">
    <text evidence="2 7">Belongs to the ExbD/TolR family.</text>
</comment>
<evidence type="ECO:0000256" key="1">
    <source>
        <dbReference type="ARBA" id="ARBA00004162"/>
    </source>
</evidence>
<keyword evidence="3" id="KW-1003">Cell membrane</keyword>
<dbReference type="Pfam" id="PF02472">
    <property type="entry name" value="ExbD"/>
    <property type="match status" value="1"/>
</dbReference>
<dbReference type="Gene3D" id="3.30.420.270">
    <property type="match status" value="1"/>
</dbReference>
<organism evidence="9 10">
    <name type="scientific">Mesoterricola silvestris</name>
    <dbReference type="NCBI Taxonomy" id="2927979"/>
    <lineage>
        <taxon>Bacteria</taxon>
        <taxon>Pseudomonadati</taxon>
        <taxon>Acidobacteriota</taxon>
        <taxon>Holophagae</taxon>
        <taxon>Holophagales</taxon>
        <taxon>Holophagaceae</taxon>
        <taxon>Mesoterricola</taxon>
    </lineage>
</organism>
<dbReference type="InterPro" id="IPR003400">
    <property type="entry name" value="ExbD"/>
</dbReference>
<dbReference type="PANTHER" id="PTHR30558:SF7">
    <property type="entry name" value="TOL-PAL SYSTEM PROTEIN TOLR"/>
    <property type="match status" value="1"/>
</dbReference>
<reference evidence="10" key="1">
    <citation type="journal article" date="2023" name="Int. J. Syst. Evol. Microbiol.">
        <title>Mesoterricola silvestris gen. nov., sp. nov., Mesoterricola sediminis sp. nov., Geothrix oryzae sp. nov., Geothrix edaphica sp. nov., Geothrix rubra sp. nov., and Geothrix limicola sp. nov., six novel members of Acidobacteriota isolated from soils.</title>
        <authorList>
            <person name="Itoh H."/>
            <person name="Sugisawa Y."/>
            <person name="Mise K."/>
            <person name="Xu Z."/>
            <person name="Kuniyasu M."/>
            <person name="Ushijima N."/>
            <person name="Kawano K."/>
            <person name="Kobayashi E."/>
            <person name="Shiratori Y."/>
            <person name="Masuda Y."/>
            <person name="Senoo K."/>
        </authorList>
    </citation>
    <scope>NUCLEOTIDE SEQUENCE [LARGE SCALE GENOMIC DNA]</scope>
    <source>
        <strain evidence="10">W79</strain>
    </source>
</reference>
<evidence type="ECO:0000256" key="2">
    <source>
        <dbReference type="ARBA" id="ARBA00005811"/>
    </source>
</evidence>
<dbReference type="RefSeq" id="WP_316412432.1">
    <property type="nucleotide sequence ID" value="NZ_AP027080.1"/>
</dbReference>
<dbReference type="KEGG" id="msil:METEAL_29380"/>
<evidence type="ECO:0000313" key="9">
    <source>
        <dbReference type="EMBL" id="BDU73764.1"/>
    </source>
</evidence>
<evidence type="ECO:0000256" key="3">
    <source>
        <dbReference type="ARBA" id="ARBA00022475"/>
    </source>
</evidence>
<dbReference type="Proteomes" id="UP001238179">
    <property type="component" value="Chromosome"/>
</dbReference>
<gene>
    <name evidence="9" type="ORF">METEAL_29380</name>
</gene>
<keyword evidence="7" id="KW-0813">Transport</keyword>
<dbReference type="GO" id="GO:0015031">
    <property type="term" value="P:protein transport"/>
    <property type="evidence" value="ECO:0007669"/>
    <property type="project" value="UniProtKB-KW"/>
</dbReference>
<proteinExistence type="inferred from homology"/>